<evidence type="ECO:0000256" key="7">
    <source>
        <dbReference type="ARBA" id="ARBA00022917"/>
    </source>
</evidence>
<reference evidence="14" key="1">
    <citation type="submission" date="2021-07" db="EMBL/GenBank/DDBJ databases">
        <title>Elsinoe batatas strain:CRI-CJ2 Genome sequencing and assembly.</title>
        <authorList>
            <person name="Huang L."/>
        </authorList>
    </citation>
    <scope>NUCLEOTIDE SEQUENCE</scope>
    <source>
        <strain evidence="14">CRI-CJ2</strain>
    </source>
</reference>
<keyword evidence="4 11" id="KW-0436">Ligase</keyword>
<dbReference type="InterPro" id="IPR033910">
    <property type="entry name" value="GluRS_core"/>
</dbReference>
<dbReference type="HAMAP" id="MF_00022">
    <property type="entry name" value="Glu_tRNA_synth_type1"/>
    <property type="match status" value="1"/>
</dbReference>
<dbReference type="Gene3D" id="3.40.50.620">
    <property type="entry name" value="HUPs"/>
    <property type="match status" value="1"/>
</dbReference>
<evidence type="ECO:0000256" key="8">
    <source>
        <dbReference type="ARBA" id="ARBA00023146"/>
    </source>
</evidence>
<dbReference type="AlphaFoldDB" id="A0A8K0PMM5"/>
<dbReference type="NCBIfam" id="TIGR00464">
    <property type="entry name" value="gltX_bact"/>
    <property type="match status" value="1"/>
</dbReference>
<dbReference type="GO" id="GO:0006424">
    <property type="term" value="P:glutamyl-tRNA aminoacylation"/>
    <property type="evidence" value="ECO:0007669"/>
    <property type="project" value="InterPro"/>
</dbReference>
<comment type="caution">
    <text evidence="14">The sequence shown here is derived from an EMBL/GenBank/DDBJ whole genome shotgun (WGS) entry which is preliminary data.</text>
</comment>
<gene>
    <name evidence="14" type="ORF">KVT40_000354</name>
</gene>
<feature type="region of interest" description="Disordered" evidence="12">
    <location>
        <begin position="474"/>
        <end position="510"/>
    </location>
</feature>
<evidence type="ECO:0000256" key="3">
    <source>
        <dbReference type="ARBA" id="ARBA00012835"/>
    </source>
</evidence>
<dbReference type="CDD" id="cd00808">
    <property type="entry name" value="GluRS_core"/>
    <property type="match status" value="1"/>
</dbReference>
<dbReference type="InterPro" id="IPR049940">
    <property type="entry name" value="GluQ/Sye"/>
</dbReference>
<evidence type="ECO:0000256" key="9">
    <source>
        <dbReference type="ARBA" id="ARBA00030865"/>
    </source>
</evidence>
<evidence type="ECO:0000313" key="15">
    <source>
        <dbReference type="Proteomes" id="UP000809789"/>
    </source>
</evidence>
<name>A0A8K0PMM5_9PEZI</name>
<dbReference type="InterPro" id="IPR014729">
    <property type="entry name" value="Rossmann-like_a/b/a_fold"/>
</dbReference>
<evidence type="ECO:0000256" key="10">
    <source>
        <dbReference type="ARBA" id="ARBA00072917"/>
    </source>
</evidence>
<feature type="compositionally biased region" description="Polar residues" evidence="12">
    <location>
        <begin position="477"/>
        <end position="488"/>
    </location>
</feature>
<accession>A0A8K0PMM5</accession>
<evidence type="ECO:0000259" key="13">
    <source>
        <dbReference type="Pfam" id="PF00749"/>
    </source>
</evidence>
<keyword evidence="7 11" id="KW-0648">Protein biosynthesis</keyword>
<dbReference type="InterPro" id="IPR020058">
    <property type="entry name" value="Glu/Gln-tRNA-synth_Ib_cat-dom"/>
</dbReference>
<dbReference type="GO" id="GO:0004818">
    <property type="term" value="F:glutamate-tRNA ligase activity"/>
    <property type="evidence" value="ECO:0007669"/>
    <property type="project" value="UniProtKB-EC"/>
</dbReference>
<dbReference type="GO" id="GO:0005739">
    <property type="term" value="C:mitochondrion"/>
    <property type="evidence" value="ECO:0007669"/>
    <property type="project" value="UniProtKB-SubCell"/>
</dbReference>
<dbReference type="Proteomes" id="UP000809789">
    <property type="component" value="Unassembled WGS sequence"/>
</dbReference>
<dbReference type="PANTHER" id="PTHR43311:SF2">
    <property type="entry name" value="GLUTAMATE--TRNA LIGASE, MITOCHONDRIAL-RELATED"/>
    <property type="match status" value="1"/>
</dbReference>
<dbReference type="GO" id="GO:0008270">
    <property type="term" value="F:zinc ion binding"/>
    <property type="evidence" value="ECO:0007669"/>
    <property type="project" value="InterPro"/>
</dbReference>
<dbReference type="FunFam" id="3.40.50.620:FF:000045">
    <property type="entry name" value="Glutamate--tRNA ligase, mitochondrial"/>
    <property type="match status" value="1"/>
</dbReference>
<dbReference type="OrthoDB" id="428822at2759"/>
<keyword evidence="5 11" id="KW-0547">Nucleotide-binding</keyword>
<proteinExistence type="inferred from homology"/>
<dbReference type="Pfam" id="PF00749">
    <property type="entry name" value="tRNA-synt_1c"/>
    <property type="match status" value="1"/>
</dbReference>
<evidence type="ECO:0000256" key="6">
    <source>
        <dbReference type="ARBA" id="ARBA00022840"/>
    </source>
</evidence>
<dbReference type="EMBL" id="JAESVG020000001">
    <property type="protein sequence ID" value="KAG8631214.1"/>
    <property type="molecule type" value="Genomic_DNA"/>
</dbReference>
<evidence type="ECO:0000256" key="11">
    <source>
        <dbReference type="RuleBase" id="RU363037"/>
    </source>
</evidence>
<dbReference type="InterPro" id="IPR004527">
    <property type="entry name" value="Glu-tRNA-ligase_bac/mito"/>
</dbReference>
<evidence type="ECO:0000256" key="4">
    <source>
        <dbReference type="ARBA" id="ARBA00022598"/>
    </source>
</evidence>
<evidence type="ECO:0000256" key="12">
    <source>
        <dbReference type="SAM" id="MobiDB-lite"/>
    </source>
</evidence>
<keyword evidence="6 11" id="KW-0067">ATP-binding</keyword>
<dbReference type="PRINTS" id="PR00987">
    <property type="entry name" value="TRNASYNTHGLU"/>
</dbReference>
<keyword evidence="15" id="KW-1185">Reference proteome</keyword>
<keyword evidence="8 11" id="KW-0030">Aminoacyl-tRNA synthetase</keyword>
<organism evidence="14 15">
    <name type="scientific">Elsinoe batatas</name>
    <dbReference type="NCBI Taxonomy" id="2601811"/>
    <lineage>
        <taxon>Eukaryota</taxon>
        <taxon>Fungi</taxon>
        <taxon>Dikarya</taxon>
        <taxon>Ascomycota</taxon>
        <taxon>Pezizomycotina</taxon>
        <taxon>Dothideomycetes</taxon>
        <taxon>Dothideomycetidae</taxon>
        <taxon>Myriangiales</taxon>
        <taxon>Elsinoaceae</taxon>
        <taxon>Elsinoe</taxon>
    </lineage>
</organism>
<comment type="similarity">
    <text evidence="2">Belongs to the class-I aminoacyl-tRNA synthetase family. Glutamate--tRNA ligase type 1 subfamily.</text>
</comment>
<dbReference type="InterPro" id="IPR000924">
    <property type="entry name" value="Glu/Gln-tRNA-synth"/>
</dbReference>
<feature type="domain" description="Glutamyl/glutaminyl-tRNA synthetase class Ib catalytic" evidence="13">
    <location>
        <begin position="66"/>
        <end position="374"/>
    </location>
</feature>
<evidence type="ECO:0000256" key="2">
    <source>
        <dbReference type="ARBA" id="ARBA00007894"/>
    </source>
</evidence>
<dbReference type="PANTHER" id="PTHR43311">
    <property type="entry name" value="GLUTAMATE--TRNA LIGASE"/>
    <property type="match status" value="1"/>
</dbReference>
<evidence type="ECO:0000256" key="1">
    <source>
        <dbReference type="ARBA" id="ARBA00004173"/>
    </source>
</evidence>
<dbReference type="GO" id="GO:0005524">
    <property type="term" value="F:ATP binding"/>
    <property type="evidence" value="ECO:0007669"/>
    <property type="project" value="UniProtKB-KW"/>
</dbReference>
<dbReference type="EC" id="6.1.1.17" evidence="3"/>
<evidence type="ECO:0000256" key="5">
    <source>
        <dbReference type="ARBA" id="ARBA00022741"/>
    </source>
</evidence>
<sequence length="651" mass="73616">MTILICSSSRVLPIRTIASIQGWIATVTQQHMTAWTRGSIESTRLISQGKRVRKVFDKSQAITPARTRFAPSPTGFLHLGSLRTAIFNYLWAKKTGGQFILRVEDTDRKRTVVGAEKRLFEDLRWAGLQWDEGPEVGGNYGPYNQSKRNDLYQYHANELLDSGHAYRCFCPASGPSADSAEPTEIGARLGGCSGDCKGLSKSDIQDRLDKKTTFVVRFQSHQDRIVWNDLVYGDIVNKADSGSKMFNSIADTVLVKSDGTPTYHLANVVDDHDMKITHVIRGTEWMPSTPLHVALYQAFQWQPPLFAHVSLLTDEGHNKLSKRNFDVDVTSLIQKYGLMPESLVNYLVLLGWSNPDKKDVKNMQDLIDVFDLKFTKGDTVVTTEKLFFLQRQHAMRRVKEAISDPDASHRLDLLLAYLREQTKVKDWQPQMKANILGNRSVDMYLQSILVIDPGTYETPRRYLNENNYFFRRAPVRSQGSTESSTVPSSDPIVSPQEPSPFEMPNKELPPPRKVDLAYPAEVEQLVDVIIDHQVVRESLSLWDGPVEDNPKNVKELHDMIAKAAQPCQDILNTLLVQKVGEVLKAKGSELVDDSIPILKKTDEWKQMTVDFHKYLRSKLSGRTDGGPSTFRVMAVLGYKESRLRIREHGNA</sequence>
<dbReference type="SUPFAM" id="SSF52374">
    <property type="entry name" value="Nucleotidylyl transferase"/>
    <property type="match status" value="1"/>
</dbReference>
<evidence type="ECO:0000313" key="14">
    <source>
        <dbReference type="EMBL" id="KAG8631214.1"/>
    </source>
</evidence>
<comment type="subcellular location">
    <subcellularLocation>
        <location evidence="1">Mitochondrion</location>
    </subcellularLocation>
</comment>
<protein>
    <recommendedName>
        <fullName evidence="10">Glutamate--tRNA ligase, mitochondrial</fullName>
        <ecNumber evidence="3">6.1.1.17</ecNumber>
    </recommendedName>
    <alternativeName>
        <fullName evidence="9">Glutamyl-tRNA synthetase</fullName>
    </alternativeName>
</protein>